<evidence type="ECO:0000259" key="1">
    <source>
        <dbReference type="Pfam" id="PF01370"/>
    </source>
</evidence>
<feature type="domain" description="NAD-dependent epimerase/dehydratase" evidence="1">
    <location>
        <begin position="1"/>
        <end position="220"/>
    </location>
</feature>
<dbReference type="GO" id="GO:0005737">
    <property type="term" value="C:cytoplasm"/>
    <property type="evidence" value="ECO:0007669"/>
    <property type="project" value="TreeGrafter"/>
</dbReference>
<dbReference type="PANTHER" id="PTHR48079:SF6">
    <property type="entry name" value="NAD(P)-BINDING DOMAIN-CONTAINING PROTEIN-RELATED"/>
    <property type="match status" value="1"/>
</dbReference>
<protein>
    <submittedName>
        <fullName evidence="2">NAD(P)-dependent oxidoreductase</fullName>
    </submittedName>
</protein>
<dbReference type="InterPro" id="IPR001509">
    <property type="entry name" value="Epimerase_deHydtase"/>
</dbReference>
<proteinExistence type="predicted"/>
<dbReference type="PANTHER" id="PTHR48079">
    <property type="entry name" value="PROTEIN YEEZ"/>
    <property type="match status" value="1"/>
</dbReference>
<dbReference type="InterPro" id="IPR051783">
    <property type="entry name" value="NAD(P)-dependent_oxidoreduct"/>
</dbReference>
<evidence type="ECO:0000313" key="3">
    <source>
        <dbReference type="Proteomes" id="UP000278673"/>
    </source>
</evidence>
<reference evidence="2 3" key="1">
    <citation type="submission" date="2018-10" db="EMBL/GenBank/DDBJ databases">
        <title>Isolation, diversity and antifungal activity of actinobacteria from wheat.</title>
        <authorList>
            <person name="Han C."/>
        </authorList>
    </citation>
    <scope>NUCLEOTIDE SEQUENCE [LARGE SCALE GENOMIC DNA]</scope>
    <source>
        <strain evidence="2 3">NEAU-YY642</strain>
    </source>
</reference>
<keyword evidence="3" id="KW-1185">Reference proteome</keyword>
<evidence type="ECO:0000313" key="2">
    <source>
        <dbReference type="EMBL" id="RMI39042.1"/>
    </source>
</evidence>
<dbReference type="InterPro" id="IPR036291">
    <property type="entry name" value="NAD(P)-bd_dom_sf"/>
</dbReference>
<name>A0A3M2LNW0_9ACTN</name>
<organism evidence="2 3">
    <name type="scientific">Streptomyces triticirhizae</name>
    <dbReference type="NCBI Taxonomy" id="2483353"/>
    <lineage>
        <taxon>Bacteria</taxon>
        <taxon>Bacillati</taxon>
        <taxon>Actinomycetota</taxon>
        <taxon>Actinomycetes</taxon>
        <taxon>Kitasatosporales</taxon>
        <taxon>Streptomycetaceae</taxon>
        <taxon>Streptomyces</taxon>
    </lineage>
</organism>
<dbReference type="Gene3D" id="3.40.50.720">
    <property type="entry name" value="NAD(P)-binding Rossmann-like Domain"/>
    <property type="match status" value="1"/>
</dbReference>
<comment type="caution">
    <text evidence="2">The sequence shown here is derived from an EMBL/GenBank/DDBJ whole genome shotgun (WGS) entry which is preliminary data.</text>
</comment>
<dbReference type="GO" id="GO:0004029">
    <property type="term" value="F:aldehyde dehydrogenase (NAD+) activity"/>
    <property type="evidence" value="ECO:0007669"/>
    <property type="project" value="TreeGrafter"/>
</dbReference>
<dbReference type="SUPFAM" id="SSF51735">
    <property type="entry name" value="NAD(P)-binding Rossmann-fold domains"/>
    <property type="match status" value="1"/>
</dbReference>
<dbReference type="EMBL" id="RFFJ01000080">
    <property type="protein sequence ID" value="RMI39042.1"/>
    <property type="molecule type" value="Genomic_DNA"/>
</dbReference>
<accession>A0A3M2LNW0</accession>
<gene>
    <name evidence="2" type="ORF">EBN88_15695</name>
</gene>
<sequence length="341" mass="36468">MLGRPLVERLLGDGDTVVALDVAPEVHDLAPAGAPGPRPRTVRADVRDTAAVLAAVRGADVVVHAAAALPSYPAAEIADVDVRGTESVLTAARSAGVPRVVHVSSTAVYGLPEHVPTPETADFGPVDPYSRAKIQAELACRAARASGLTVPVLRPKTFLGPQRLGLFAMLFQWADEGRHFPLLDGGRVRTQMLDVEDLVAATCAAARGPAERVNSDFNIAATEFGTLAEDFQAVLDEAGYGRRVRAVPAGPALPLLRLLDSTGLSPVYGRLLAKLRRDSYVTTDRAAAALGFRPRWSNRASILRTYRWWRENQAAVTGTPAGRTHRSPWREGALRVAKLAF</sequence>
<dbReference type="Pfam" id="PF01370">
    <property type="entry name" value="Epimerase"/>
    <property type="match status" value="1"/>
</dbReference>
<dbReference type="AlphaFoldDB" id="A0A3M2LNW0"/>
<dbReference type="Proteomes" id="UP000278673">
    <property type="component" value="Unassembled WGS sequence"/>
</dbReference>